<reference evidence="2" key="1">
    <citation type="submission" date="2023-07" db="EMBL/GenBank/DDBJ databases">
        <title>Novel Mycoplasma species identified in domestic and wild animals.</title>
        <authorList>
            <person name="Volokhov D.V."/>
            <person name="Furtak V.A."/>
            <person name="Zagorodnyaya T.A."/>
        </authorList>
    </citation>
    <scope>NUCLEOTIDE SEQUENCE [LARGE SCALE GENOMIC DNA]</scope>
    <source>
        <strain evidence="2">92-19</strain>
    </source>
</reference>
<accession>A0ABT2PUN4</accession>
<evidence type="ECO:0000313" key="1">
    <source>
        <dbReference type="EMBL" id="MCU0104146.1"/>
    </source>
</evidence>
<comment type="caution">
    <text evidence="1">The sequence shown here is derived from an EMBL/GenBank/DDBJ whole genome shotgun (WGS) entry which is preliminary data.</text>
</comment>
<evidence type="ECO:0000313" key="2">
    <source>
        <dbReference type="Proteomes" id="UP001209076"/>
    </source>
</evidence>
<proteinExistence type="predicted"/>
<protein>
    <recommendedName>
        <fullName evidence="3">Lipoprotein</fullName>
    </recommendedName>
</protein>
<keyword evidence="2" id="KW-1185">Reference proteome</keyword>
<dbReference type="PROSITE" id="PS51257">
    <property type="entry name" value="PROKAR_LIPOPROTEIN"/>
    <property type="match status" value="1"/>
</dbReference>
<organism evidence="1 2">
    <name type="scientific">Paracholeplasma vituli</name>
    <dbReference type="NCBI Taxonomy" id="69473"/>
    <lineage>
        <taxon>Bacteria</taxon>
        <taxon>Bacillati</taxon>
        <taxon>Mycoplasmatota</taxon>
        <taxon>Mollicutes</taxon>
        <taxon>Acholeplasmatales</taxon>
        <taxon>Acholeplasmataceae</taxon>
        <taxon>Paracholeplasma</taxon>
    </lineage>
</organism>
<dbReference type="RefSeq" id="WP_262095358.1">
    <property type="nucleotide sequence ID" value="NZ_JAOEGN010000001.1"/>
</dbReference>
<gene>
    <name evidence="1" type="ORF">N7603_00530</name>
</gene>
<dbReference type="EMBL" id="JAOEGN010000001">
    <property type="protein sequence ID" value="MCU0104146.1"/>
    <property type="molecule type" value="Genomic_DNA"/>
</dbReference>
<evidence type="ECO:0008006" key="3">
    <source>
        <dbReference type="Google" id="ProtNLM"/>
    </source>
</evidence>
<name>A0ABT2PUN4_9MOLU</name>
<sequence>MKKVLGILILSLVLLSGCKEKDEPIIDDTGAIELLEDPTFSTGFQLLGISPVEDGRTIQRHLDYNGEALPSSRNVWYMAQWWTPHDVTDSTYSKVNGVHTYQTESRTLHMNPSDNGYLRIDLQASKEYSEPRQSGQPWTHALIEQNFNESVGMSELSALILRLEVTVNSVENLTGSAYDPGKHAAQLLWYLTLQNVVPEDSNPNEVGTRGDFLWFGIPIFDNRTDFIAQSAHLDQGGPGTTNKLIYSMSSRNYFDEKIQMGKTYHIEIDVLPYLQEAFLYAINNNALVNAQYQNMQIGYMNLGWELPGTFDVSSTFRGISIKAIKK</sequence>
<dbReference type="Proteomes" id="UP001209076">
    <property type="component" value="Unassembled WGS sequence"/>
</dbReference>